<protein>
    <submittedName>
        <fullName evidence="2">CoA transferase</fullName>
    </submittedName>
</protein>
<dbReference type="InterPro" id="IPR050483">
    <property type="entry name" value="CoA-transferase_III_domain"/>
</dbReference>
<dbReference type="InterPro" id="IPR044855">
    <property type="entry name" value="CoA-Trfase_III_dom3_sf"/>
</dbReference>
<dbReference type="EMBL" id="RBZU01000002">
    <property type="protein sequence ID" value="RKP57742.1"/>
    <property type="molecule type" value="Genomic_DNA"/>
</dbReference>
<dbReference type="GO" id="GO:0008410">
    <property type="term" value="F:CoA-transferase activity"/>
    <property type="evidence" value="ECO:0007669"/>
    <property type="project" value="TreeGrafter"/>
</dbReference>
<dbReference type="InterPro" id="IPR003673">
    <property type="entry name" value="CoA-Trfase_fam_III"/>
</dbReference>
<dbReference type="Gene3D" id="3.30.1540.10">
    <property type="entry name" value="formyl-coa transferase, domain 3"/>
    <property type="match status" value="1"/>
</dbReference>
<dbReference type="InterPro" id="IPR023606">
    <property type="entry name" value="CoA-Trfase_III_dom_1_sf"/>
</dbReference>
<proteinExistence type="predicted"/>
<dbReference type="Gene3D" id="3.40.50.10540">
    <property type="entry name" value="Crotonobetainyl-coa:carnitine coa-transferase, domain 1"/>
    <property type="match status" value="1"/>
</dbReference>
<gene>
    <name evidence="2" type="ORF">D7S86_07345</name>
</gene>
<evidence type="ECO:0000313" key="2">
    <source>
        <dbReference type="EMBL" id="RKP57742.1"/>
    </source>
</evidence>
<dbReference type="PANTHER" id="PTHR48207">
    <property type="entry name" value="SUCCINATE--HYDROXYMETHYLGLUTARATE COA-TRANSFERASE"/>
    <property type="match status" value="1"/>
</dbReference>
<keyword evidence="1 2" id="KW-0808">Transferase</keyword>
<keyword evidence="3" id="KW-1185">Reference proteome</keyword>
<accession>A0A494Y6P1</accession>
<dbReference type="Pfam" id="PF02515">
    <property type="entry name" value="CoA_transf_3"/>
    <property type="match status" value="1"/>
</dbReference>
<dbReference type="OrthoDB" id="5294844at2"/>
<organism evidence="2 3">
    <name type="scientific">Pararobbsia silviterrae</name>
    <dbReference type="NCBI Taxonomy" id="1792498"/>
    <lineage>
        <taxon>Bacteria</taxon>
        <taxon>Pseudomonadati</taxon>
        <taxon>Pseudomonadota</taxon>
        <taxon>Betaproteobacteria</taxon>
        <taxon>Burkholderiales</taxon>
        <taxon>Burkholderiaceae</taxon>
        <taxon>Pararobbsia</taxon>
    </lineage>
</organism>
<dbReference type="Proteomes" id="UP000270342">
    <property type="component" value="Unassembled WGS sequence"/>
</dbReference>
<dbReference type="AlphaFoldDB" id="A0A494Y6P1"/>
<comment type="caution">
    <text evidence="2">The sequence shown here is derived from an EMBL/GenBank/DDBJ whole genome shotgun (WGS) entry which is preliminary data.</text>
</comment>
<dbReference type="RefSeq" id="WP_121085015.1">
    <property type="nucleotide sequence ID" value="NZ_RBZU01000002.1"/>
</dbReference>
<evidence type="ECO:0000256" key="1">
    <source>
        <dbReference type="ARBA" id="ARBA00022679"/>
    </source>
</evidence>
<sequence>MHSALSQTTGAALEGLKVLDLSRFIAGPHCTMQLADFGADVVKIERRATGDDTRAVFPQIGGESFYFMTFNRNKRSMTLNFRDPRGQALLRELAADADVLVENFRPGTMDKMGCGWETLHALNPRLVQASISGYGQTGALAGEPCFDGIAQASSGLMSMTGQADGPPTVAGSFVVDYCSALYATIGIMAALERRHTTGKGQWVDVSLMGAATSLLMTAIPEQLLLGKSMSRRGNKDRYSAPAEVYKTRDDHWIYLISGNNTLFPRLAAVMERPDLLSHPKFESLEARMTHRADIEAIVAQWVARHTADEVIALARRAELPVARVATIDEVTDDPYMRDAGHIVDVDHPTVGRFPTQGLPIRLSESPARIRSAAPTLGHDTETILKDWLGKSSHEIAALRDDCVI</sequence>
<reference evidence="2 3" key="1">
    <citation type="submission" date="2018-10" db="EMBL/GenBank/DDBJ databases">
        <title>Robbsia sp. DHC34, isolated from soil.</title>
        <authorList>
            <person name="Gao Z.-H."/>
            <person name="Qiu L.-H."/>
        </authorList>
    </citation>
    <scope>NUCLEOTIDE SEQUENCE [LARGE SCALE GENOMIC DNA]</scope>
    <source>
        <strain evidence="2 3">DHC34</strain>
    </source>
</reference>
<name>A0A494Y6P1_9BURK</name>
<dbReference type="SUPFAM" id="SSF89796">
    <property type="entry name" value="CoA-transferase family III (CaiB/BaiF)"/>
    <property type="match status" value="1"/>
</dbReference>
<evidence type="ECO:0000313" key="3">
    <source>
        <dbReference type="Proteomes" id="UP000270342"/>
    </source>
</evidence>
<dbReference type="PANTHER" id="PTHR48207:SF3">
    <property type="entry name" value="SUCCINATE--HYDROXYMETHYLGLUTARATE COA-TRANSFERASE"/>
    <property type="match status" value="1"/>
</dbReference>